<sequence length="69" mass="7645">MNAPCGQEDCDCGHTIEMLRALVEKKDEALQTFRAYCIERREDGAKGDWASLVSLTDNAIARAELKAKS</sequence>
<proteinExistence type="predicted"/>
<protein>
    <submittedName>
        <fullName evidence="1">Uncharacterized protein</fullName>
    </submittedName>
</protein>
<dbReference type="EMBL" id="LAZR01022941">
    <property type="protein sequence ID" value="KKL80149.1"/>
    <property type="molecule type" value="Genomic_DNA"/>
</dbReference>
<organism evidence="1">
    <name type="scientific">marine sediment metagenome</name>
    <dbReference type="NCBI Taxonomy" id="412755"/>
    <lineage>
        <taxon>unclassified sequences</taxon>
        <taxon>metagenomes</taxon>
        <taxon>ecological metagenomes</taxon>
    </lineage>
</organism>
<comment type="caution">
    <text evidence="1">The sequence shown here is derived from an EMBL/GenBank/DDBJ whole genome shotgun (WGS) entry which is preliminary data.</text>
</comment>
<dbReference type="AlphaFoldDB" id="A0A0F9F1D5"/>
<accession>A0A0F9F1D5</accession>
<name>A0A0F9F1D5_9ZZZZ</name>
<gene>
    <name evidence="1" type="ORF">LCGC14_2007680</name>
</gene>
<reference evidence="1" key="1">
    <citation type="journal article" date="2015" name="Nature">
        <title>Complex archaea that bridge the gap between prokaryotes and eukaryotes.</title>
        <authorList>
            <person name="Spang A."/>
            <person name="Saw J.H."/>
            <person name="Jorgensen S.L."/>
            <person name="Zaremba-Niedzwiedzka K."/>
            <person name="Martijn J."/>
            <person name="Lind A.E."/>
            <person name="van Eijk R."/>
            <person name="Schleper C."/>
            <person name="Guy L."/>
            <person name="Ettema T.J."/>
        </authorList>
    </citation>
    <scope>NUCLEOTIDE SEQUENCE</scope>
</reference>
<evidence type="ECO:0000313" key="1">
    <source>
        <dbReference type="EMBL" id="KKL80149.1"/>
    </source>
</evidence>